<organism evidence="3 4">
    <name type="scientific">Panaeolus cyanescens</name>
    <dbReference type="NCBI Taxonomy" id="181874"/>
    <lineage>
        <taxon>Eukaryota</taxon>
        <taxon>Fungi</taxon>
        <taxon>Dikarya</taxon>
        <taxon>Basidiomycota</taxon>
        <taxon>Agaricomycotina</taxon>
        <taxon>Agaricomycetes</taxon>
        <taxon>Agaricomycetidae</taxon>
        <taxon>Agaricales</taxon>
        <taxon>Agaricineae</taxon>
        <taxon>Galeropsidaceae</taxon>
        <taxon>Panaeolus</taxon>
    </lineage>
</organism>
<sequence>MLLLVAQSVKFIASSILCDVYYPPSTPSTKAPILFFIYGGGFDTGERRISPNTFGLVYSNVAAFFARRGYIVIIPDYRLVPSATFPQPSIDLREAIHWALQNPHNLTLNDSPPPDYDQLYMMGHSAGALHVFTLFAHPMTLPQTADDEIRRRVRGVILQSPPYDFSVIQEGWVDVETYKKFWGGLDAAKANDPVHLLRRIPKEKMGGVPEMLMVEAEWEPGWLLDAGVVFAREVAEKLGVAPVKIVARGHNHISHNWALSTGQGEEWAEDVVEWIKKRQSETAVRAT</sequence>
<dbReference type="Pfam" id="PF20434">
    <property type="entry name" value="BD-FAE"/>
    <property type="match status" value="1"/>
</dbReference>
<dbReference type="SUPFAM" id="SSF53474">
    <property type="entry name" value="alpha/beta-Hydrolases"/>
    <property type="match status" value="1"/>
</dbReference>
<name>A0A409YB31_9AGAR</name>
<dbReference type="InParanoid" id="A0A409YB31"/>
<dbReference type="STRING" id="181874.A0A409YB31"/>
<reference evidence="3 4" key="1">
    <citation type="journal article" date="2018" name="Evol. Lett.">
        <title>Horizontal gene cluster transfer increased hallucinogenic mushroom diversity.</title>
        <authorList>
            <person name="Reynolds H.T."/>
            <person name="Vijayakumar V."/>
            <person name="Gluck-Thaler E."/>
            <person name="Korotkin H.B."/>
            <person name="Matheny P.B."/>
            <person name="Slot J.C."/>
        </authorList>
    </citation>
    <scope>NUCLEOTIDE SEQUENCE [LARGE SCALE GENOMIC DNA]</scope>
    <source>
        <strain evidence="3 4">2629</strain>
    </source>
</reference>
<dbReference type="EMBL" id="NHTK01001324">
    <property type="protein sequence ID" value="PPR00214.1"/>
    <property type="molecule type" value="Genomic_DNA"/>
</dbReference>
<comment type="caution">
    <text evidence="3">The sequence shown here is derived from an EMBL/GenBank/DDBJ whole genome shotgun (WGS) entry which is preliminary data.</text>
</comment>
<proteinExistence type="predicted"/>
<evidence type="ECO:0000259" key="2">
    <source>
        <dbReference type="Pfam" id="PF20434"/>
    </source>
</evidence>
<dbReference type="InterPro" id="IPR029058">
    <property type="entry name" value="AB_hydrolase_fold"/>
</dbReference>
<gene>
    <name evidence="3" type="ORF">CVT24_004953</name>
</gene>
<dbReference type="OrthoDB" id="433474at2759"/>
<protein>
    <recommendedName>
        <fullName evidence="2">BD-FAE-like domain-containing protein</fullName>
    </recommendedName>
</protein>
<keyword evidence="1" id="KW-0378">Hydrolase</keyword>
<evidence type="ECO:0000256" key="1">
    <source>
        <dbReference type="ARBA" id="ARBA00022801"/>
    </source>
</evidence>
<dbReference type="Gene3D" id="3.40.50.1820">
    <property type="entry name" value="alpha/beta hydrolase"/>
    <property type="match status" value="1"/>
</dbReference>
<evidence type="ECO:0000313" key="4">
    <source>
        <dbReference type="Proteomes" id="UP000284842"/>
    </source>
</evidence>
<dbReference type="InterPro" id="IPR050300">
    <property type="entry name" value="GDXG_lipolytic_enzyme"/>
</dbReference>
<feature type="domain" description="BD-FAE-like" evidence="2">
    <location>
        <begin position="19"/>
        <end position="169"/>
    </location>
</feature>
<keyword evidence="4" id="KW-1185">Reference proteome</keyword>
<dbReference type="PANTHER" id="PTHR48081">
    <property type="entry name" value="AB HYDROLASE SUPERFAMILY PROTEIN C4A8.06C"/>
    <property type="match status" value="1"/>
</dbReference>
<dbReference type="InterPro" id="IPR049492">
    <property type="entry name" value="BD-FAE-like_dom"/>
</dbReference>
<dbReference type="AlphaFoldDB" id="A0A409YB31"/>
<evidence type="ECO:0000313" key="3">
    <source>
        <dbReference type="EMBL" id="PPR00214.1"/>
    </source>
</evidence>
<dbReference type="GO" id="GO:0016787">
    <property type="term" value="F:hydrolase activity"/>
    <property type="evidence" value="ECO:0007669"/>
    <property type="project" value="UniProtKB-KW"/>
</dbReference>
<dbReference type="Proteomes" id="UP000284842">
    <property type="component" value="Unassembled WGS sequence"/>
</dbReference>
<accession>A0A409YB31</accession>